<proteinExistence type="predicted"/>
<dbReference type="Pfam" id="PF05738">
    <property type="entry name" value="Cna_B"/>
    <property type="match status" value="3"/>
</dbReference>
<evidence type="ECO:0000256" key="2">
    <source>
        <dbReference type="SAM" id="SignalP"/>
    </source>
</evidence>
<reference evidence="4 5" key="1">
    <citation type="submission" date="2024-03" db="EMBL/GenBank/DDBJ databases">
        <title>Human intestinal bacterial collection.</title>
        <authorList>
            <person name="Pauvert C."/>
            <person name="Hitch T.C.A."/>
            <person name="Clavel T."/>
        </authorList>
    </citation>
    <scope>NUCLEOTIDE SEQUENCE [LARGE SCALE GENOMIC DNA]</scope>
    <source>
        <strain evidence="4 5">CLA-AA-H95</strain>
    </source>
</reference>
<feature type="domain" description="CNA-B" evidence="3">
    <location>
        <begin position="1093"/>
        <end position="1139"/>
    </location>
</feature>
<keyword evidence="5" id="KW-1185">Reference proteome</keyword>
<feature type="non-terminal residue" evidence="4">
    <location>
        <position position="2316"/>
    </location>
</feature>
<dbReference type="InterPro" id="IPR008454">
    <property type="entry name" value="Collagen-bd_Cna-like_B-typ_dom"/>
</dbReference>
<comment type="caution">
    <text evidence="4">The sequence shown here is derived from an EMBL/GenBank/DDBJ whole genome shotgun (WGS) entry which is preliminary data.</text>
</comment>
<feature type="compositionally biased region" description="Acidic residues" evidence="1">
    <location>
        <begin position="50"/>
        <end position="62"/>
    </location>
</feature>
<dbReference type="SUPFAM" id="SSF49478">
    <property type="entry name" value="Cna protein B-type domain"/>
    <property type="match status" value="2"/>
</dbReference>
<organism evidence="4 5">
    <name type="scientific">Blautia intestinihominis</name>
    <dbReference type="NCBI Taxonomy" id="3133152"/>
    <lineage>
        <taxon>Bacteria</taxon>
        <taxon>Bacillati</taxon>
        <taxon>Bacillota</taxon>
        <taxon>Clostridia</taxon>
        <taxon>Lachnospirales</taxon>
        <taxon>Lachnospiraceae</taxon>
        <taxon>Blautia</taxon>
    </lineage>
</organism>
<dbReference type="EMBL" id="JBBMEI010000078">
    <property type="protein sequence ID" value="MEQ2359869.1"/>
    <property type="molecule type" value="Genomic_DNA"/>
</dbReference>
<evidence type="ECO:0000259" key="3">
    <source>
        <dbReference type="Pfam" id="PF05738"/>
    </source>
</evidence>
<feature type="chain" id="PRO_5045493093" evidence="2">
    <location>
        <begin position="26"/>
        <end position="2316"/>
    </location>
</feature>
<protein>
    <submittedName>
        <fullName evidence="4">Cna B-type domain-containing protein</fullName>
    </submittedName>
</protein>
<dbReference type="Gene3D" id="2.60.40.1140">
    <property type="entry name" value="Collagen-binding surface protein Cna, B-type domain"/>
    <property type="match status" value="3"/>
</dbReference>
<name>A0ABV1ANT6_9FIRM</name>
<evidence type="ECO:0000256" key="1">
    <source>
        <dbReference type="SAM" id="MobiDB-lite"/>
    </source>
</evidence>
<keyword evidence="2" id="KW-0732">Signal</keyword>
<feature type="domain" description="CNA-B" evidence="3">
    <location>
        <begin position="755"/>
        <end position="857"/>
    </location>
</feature>
<dbReference type="RefSeq" id="WP_349078540.1">
    <property type="nucleotide sequence ID" value="NZ_JBBMEI010000078.1"/>
</dbReference>
<dbReference type="Proteomes" id="UP001446032">
    <property type="component" value="Unassembled WGS sequence"/>
</dbReference>
<feature type="region of interest" description="Disordered" evidence="1">
    <location>
        <begin position="38"/>
        <end position="100"/>
    </location>
</feature>
<feature type="compositionally biased region" description="Acidic residues" evidence="1">
    <location>
        <begin position="71"/>
        <end position="89"/>
    </location>
</feature>
<feature type="signal peptide" evidence="2">
    <location>
        <begin position="1"/>
        <end position="25"/>
    </location>
</feature>
<accession>A0ABV1ANT6</accession>
<evidence type="ECO:0000313" key="5">
    <source>
        <dbReference type="Proteomes" id="UP001446032"/>
    </source>
</evidence>
<gene>
    <name evidence="4" type="ORF">WMO75_16375</name>
</gene>
<sequence length="2316" mass="264277">MNGKKRITKILAMIICLIFCTNQVAVYGAELVSFSDGVEEQGEISSAGIEEMDSSETEEEVSADNSPGDSEGTEISEEDFLDNSTEENPQEMQGDGSEGTADAAIEDDLQDSTEDVQEEVSDASEELFLSEETQDVFSAGADNIPVYSSEISQDIYWQDNNEGAQAGRLSADEYAAWFYQYGKVEVTYQDSDKTQKTQIMKVSELLVNGQSGITMEDLEGTGHYVMHFAQDSLKGSLSVTGSDGQLFNATIQTITLLPPDPETDRDYPQDDKLAQNYKFLNVPDEKVREEYTSNKNIGFGWYYIKKMDVTTHVEIRCGDMSCGSDLTDAVQKELYLQYQKKNQDVNTISSSLEQTRNAQVKEQKDGSKVVSMDITVSGLPQYRIDGTEILYDIREGDSQDYRLNSYDPGEGDYFSIDYNNTDLSNHGTDTTAVYNGGTIILTRRGTASYQAEKEWKDAEDCTERPEVSFTLWRYSKRGDASYRKASQVKNKEGDTLKYVIPANSTEDSQKITFEYLANPGAGSVCLTEQEALPKYDPEGYPYVYFTRERMENNGKYEQVLGKITYKKNGDFAIKDTLPDGVTRESTDKSIYNDGTVSNVLTGTVTADYTKTWRALAWQGELTDVRVEFALQAKHVESYGTDDDQWYTVQENGADVTQSLSGFDEEMTSMSGSRSMPKYDKLGHELEYRWIEIGVYQGNDTTNLLKKDADSGNASFVLTQKNKKVSYTSSVESVLKEDGSYHSEIVNQIERKVNYKVVKKWQEAEGNETEAPEDAKITLALLRQDSTNQVKELGTLTLDGEKDSVETQIQDEEGNVIRAAETESWQGEFLDLPLYDKDGRWHDYLVVEKDTDAYRVIYGEVQFDEETLTYYREIINRPGAGNFQFINVRKEWIDDSDAEHRGDVTFTIYQRIGENEFQEIQTVTLKALDFWQKQVEIPTDLDLKNILVLETSVSHTGNNGEAKVPCDLSSNTARDYSGEEMEQIWKRYQDSSSAQNPAIYYHSDEHWYRVMFQTKNIEGISYYTITNQRLGRILLDVTKEWIDGDGTRRTELREALKTQGLGLYAKLICDQAGVIDYQKGTINTGAGEHAPVDADGKTVSMYQEISIDTAVKNQKFYFYDLPKYDENGSVVHYSVKEVYAKKTPDGSYQELSLNELKQTGITTEYTSLTSSKYQVGDSHTKDQQHFYLRNKLSGTKKIVFHKQWKDHYRFEKGDRPDIYLNLYRQVHEADGSVKLELFYKDHLWRPTEEGDSHYDWTVDFDNLPKYDEYGYEILYYAQEKMHVNAELFDYTTVEYLDPEKNLIGNEEGFLEEVTENTRLAQLSDGSWILGENGTFVNRLKEDIRIEGKKIWGNVPRGFDKAVLPKATFTIYQKLEEEKGEGSECASVTIKDWSKQYVNAAYRFLLEYMGENRNRIDTDADGRQKLTAESADGTDQKLPLYDKDGRRYSYTVKETMEGIPKDREGKVFLQPEIHNFMVENFYESEKGNLTVKKILEAEKTEEEKYPSVTYVLTRCYMGKDENGKDVLKRDISFKKMLTLDYNEFSPVGKDTGLASAEGTFEDLEIYAPSGEKFQYRIEEKKISETYDSYSLAFAKPGNRDKAGRLIRGQTGDQLQGEENPQEYRVENLYASDDEEKIPDATFKNVLSDDRIVIEGTKKWDDNNNLFGFRPSVDELNSQGLISFEVIRYAEAQPGMRNAIGSALYPLKVVDEQGHKPYQIVWEKVKGKNDRYLFQITGTDGELEKYAPNGMPWKYGIREIYARDKEDGLPGYRDNTRDYWCYFYGKKHLLKEDKTYKAEVAETTVTNHVRVVTARIEKRWRTLDVKHKDAENADQVFSERPENITDKSDIRESTGADYLGYYLSLQFVLQGRVKACYNAQGENVALEEPSSWMGLKELFKGSRKEKGFAQTRPLQEILKDLVQEDASVTVSENGVNVILQGYMKDNTCWMHKLQYLPKYAKGGAYNKEGCYYELEYRLCEENISFRQSKDAEILFKVDLSKASLSETPDGILNEIISRGTGKFDPFFVMGFFRGTSGTDYSYGNHESDSLSVWANAFPVTRLKVSKVWNDTSNVYGTRVLDKNGNWTVSFAVQRRAVKLEAGSTWKSPWQNLSSTDKTGNKTEVRITLSGEDNVEAEDINEKSTELGGLPVYGIESIDGTYQVVRYEYRARELNTDGTMITEPEGETSVNHAYSGSFSGGIYDVDYQDGKKKNNETDGDWRYRYITTVINSFDPTVRYAEKKWDLSQIPEKFRDEWNCPEITLEIQYQKADGSYQSFSKRAIVVLNGEKDSGVTQDTSKDGLLPAYGEYDSWKAIWKRS</sequence>
<evidence type="ECO:0000313" key="4">
    <source>
        <dbReference type="EMBL" id="MEQ2359869.1"/>
    </source>
</evidence>
<feature type="domain" description="CNA-B" evidence="3">
    <location>
        <begin position="1200"/>
        <end position="1280"/>
    </location>
</feature>